<dbReference type="Gene3D" id="3.80.10.10">
    <property type="entry name" value="Ribonuclease Inhibitor"/>
    <property type="match status" value="2"/>
</dbReference>
<feature type="compositionally biased region" description="Pro residues" evidence="1">
    <location>
        <begin position="138"/>
        <end position="148"/>
    </location>
</feature>
<dbReference type="AlphaFoldDB" id="A0A367JAL3"/>
<dbReference type="STRING" id="4846.A0A367JAL3"/>
<name>A0A367JAL3_RHIST</name>
<gene>
    <name evidence="3" type="ORF">CU098_003802</name>
</gene>
<dbReference type="Pfam" id="PF12937">
    <property type="entry name" value="F-box-like"/>
    <property type="match status" value="1"/>
</dbReference>
<dbReference type="PANTHER" id="PTHR13318">
    <property type="entry name" value="PARTNER OF PAIRED, ISOFORM B-RELATED"/>
    <property type="match status" value="1"/>
</dbReference>
<accession>A0A367JAL3</accession>
<organism evidence="3 4">
    <name type="scientific">Rhizopus stolonifer</name>
    <name type="common">Rhizopus nigricans</name>
    <dbReference type="NCBI Taxonomy" id="4846"/>
    <lineage>
        <taxon>Eukaryota</taxon>
        <taxon>Fungi</taxon>
        <taxon>Fungi incertae sedis</taxon>
        <taxon>Mucoromycota</taxon>
        <taxon>Mucoromycotina</taxon>
        <taxon>Mucoromycetes</taxon>
        <taxon>Mucorales</taxon>
        <taxon>Mucorineae</taxon>
        <taxon>Rhizopodaceae</taxon>
        <taxon>Rhizopus</taxon>
    </lineage>
</organism>
<dbReference type="EMBL" id="PJQM01003820">
    <property type="protein sequence ID" value="RCH86966.1"/>
    <property type="molecule type" value="Genomic_DNA"/>
</dbReference>
<dbReference type="GO" id="GO:0019005">
    <property type="term" value="C:SCF ubiquitin ligase complex"/>
    <property type="evidence" value="ECO:0007669"/>
    <property type="project" value="TreeGrafter"/>
</dbReference>
<dbReference type="InterPro" id="IPR036047">
    <property type="entry name" value="F-box-like_dom_sf"/>
</dbReference>
<dbReference type="PANTHER" id="PTHR13318:SF190">
    <property type="entry name" value="PARTNER OF PAIRED, ISOFORM B"/>
    <property type="match status" value="1"/>
</dbReference>
<reference evidence="3 4" key="1">
    <citation type="journal article" date="2018" name="G3 (Bethesda)">
        <title>Phylogenetic and Phylogenomic Definition of Rhizopus Species.</title>
        <authorList>
            <person name="Gryganskyi A.P."/>
            <person name="Golan J."/>
            <person name="Dolatabadi S."/>
            <person name="Mondo S."/>
            <person name="Robb S."/>
            <person name="Idnurm A."/>
            <person name="Muszewska A."/>
            <person name="Steczkiewicz K."/>
            <person name="Masonjones S."/>
            <person name="Liao H.L."/>
            <person name="Gajdeczka M.T."/>
            <person name="Anike F."/>
            <person name="Vuek A."/>
            <person name="Anishchenko I.M."/>
            <person name="Voigt K."/>
            <person name="de Hoog G.S."/>
            <person name="Smith M.E."/>
            <person name="Heitman J."/>
            <person name="Vilgalys R."/>
            <person name="Stajich J.E."/>
        </authorList>
    </citation>
    <scope>NUCLEOTIDE SEQUENCE [LARGE SCALE GENOMIC DNA]</scope>
    <source>
        <strain evidence="3 4">LSU 92-RS-03</strain>
    </source>
</reference>
<dbReference type="GO" id="GO:0031146">
    <property type="term" value="P:SCF-dependent proteasomal ubiquitin-dependent protein catabolic process"/>
    <property type="evidence" value="ECO:0007669"/>
    <property type="project" value="TreeGrafter"/>
</dbReference>
<dbReference type="SMART" id="SM00367">
    <property type="entry name" value="LRR_CC"/>
    <property type="match status" value="6"/>
</dbReference>
<dbReference type="Proteomes" id="UP000253551">
    <property type="component" value="Unassembled WGS sequence"/>
</dbReference>
<comment type="caution">
    <text evidence="3">The sequence shown here is derived from an EMBL/GenBank/DDBJ whole genome shotgun (WGS) entry which is preliminary data.</text>
</comment>
<feature type="domain" description="F-box" evidence="2">
    <location>
        <begin position="22"/>
        <end position="57"/>
    </location>
</feature>
<feature type="non-terminal residue" evidence="3">
    <location>
        <position position="385"/>
    </location>
</feature>
<dbReference type="CDD" id="cd09917">
    <property type="entry name" value="F-box_SF"/>
    <property type="match status" value="1"/>
</dbReference>
<dbReference type="OrthoDB" id="550575at2759"/>
<sequence length="385" mass="43392">MTRDASIKSKNNSQSVRTVPCLERILSFLNQSELAKTSLVCKNWHTASSMSLWSKFKFTREREFERIFNILSRRNTTIQYGSLITSLELIHSDREFHVNSNTIYLITSLCPNLLSIHIKFHITRPVAPPIPNHLAKKPPTPRLRPPLPFSHLPADQPSSPVAPPPKYTHTLPLAHFAYNCLKLKSIQLDSYSPKTDDSVYEMAKYMTSGTLESLQINNCSSIQSSTLCKLAITNPQLRYIEITGHTPVTDSSIATIADRCGKSLEYLSIGNGYQLTDKSMHYIASRCKQIRHLCIFNNHAEKISEDTLTAIMTYCLTLQSLSLSDSRGLGSQFFKSVVQRVHVEIENIKQHRIETGSGLQRLCLGGVQREVIRSTCIQQLIDTSA</sequence>
<evidence type="ECO:0000256" key="1">
    <source>
        <dbReference type="SAM" id="MobiDB-lite"/>
    </source>
</evidence>
<protein>
    <recommendedName>
        <fullName evidence="2">F-box domain-containing protein</fullName>
    </recommendedName>
</protein>
<evidence type="ECO:0000313" key="3">
    <source>
        <dbReference type="EMBL" id="RCH86966.1"/>
    </source>
</evidence>
<dbReference type="InterPro" id="IPR001810">
    <property type="entry name" value="F-box_dom"/>
</dbReference>
<dbReference type="InterPro" id="IPR032675">
    <property type="entry name" value="LRR_dom_sf"/>
</dbReference>
<keyword evidence="4" id="KW-1185">Reference proteome</keyword>
<dbReference type="SUPFAM" id="SSF52047">
    <property type="entry name" value="RNI-like"/>
    <property type="match status" value="1"/>
</dbReference>
<dbReference type="InterPro" id="IPR006553">
    <property type="entry name" value="Leu-rich_rpt_Cys-con_subtyp"/>
</dbReference>
<evidence type="ECO:0000259" key="2">
    <source>
        <dbReference type="Pfam" id="PF12937"/>
    </source>
</evidence>
<evidence type="ECO:0000313" key="4">
    <source>
        <dbReference type="Proteomes" id="UP000253551"/>
    </source>
</evidence>
<proteinExistence type="predicted"/>
<dbReference type="SUPFAM" id="SSF81383">
    <property type="entry name" value="F-box domain"/>
    <property type="match status" value="1"/>
</dbReference>
<feature type="region of interest" description="Disordered" evidence="1">
    <location>
        <begin position="131"/>
        <end position="162"/>
    </location>
</feature>